<name>A0A7D5INP5_9EURY</name>
<keyword evidence="2" id="KW-0902">Two-component regulatory system</keyword>
<dbReference type="RefSeq" id="WP_176964881.1">
    <property type="nucleotide sequence ID" value="NZ_CP058215.1"/>
</dbReference>
<dbReference type="Pfam" id="PF00072">
    <property type="entry name" value="Response_reg"/>
    <property type="match status" value="1"/>
</dbReference>
<dbReference type="InterPro" id="IPR001789">
    <property type="entry name" value="Sig_transdc_resp-reg_receiver"/>
</dbReference>
<dbReference type="KEGG" id="mzi:HWN40_05975"/>
<dbReference type="GeneID" id="55821204"/>
<organism evidence="5 6">
    <name type="scientific">Methanolobus zinderi</name>
    <dbReference type="NCBI Taxonomy" id="536044"/>
    <lineage>
        <taxon>Archaea</taxon>
        <taxon>Methanobacteriati</taxon>
        <taxon>Methanobacteriota</taxon>
        <taxon>Stenosarchaea group</taxon>
        <taxon>Methanomicrobia</taxon>
        <taxon>Methanosarcinales</taxon>
        <taxon>Methanosarcinaceae</taxon>
        <taxon>Methanolobus</taxon>
    </lineage>
</organism>
<dbReference type="InterPro" id="IPR011006">
    <property type="entry name" value="CheY-like_superfamily"/>
</dbReference>
<dbReference type="AlphaFoldDB" id="A0A7D5INP5"/>
<dbReference type="PROSITE" id="PS50110">
    <property type="entry name" value="RESPONSE_REGULATORY"/>
    <property type="match status" value="1"/>
</dbReference>
<evidence type="ECO:0000313" key="6">
    <source>
        <dbReference type="Proteomes" id="UP000509594"/>
    </source>
</evidence>
<accession>A0A7D5INP5</accession>
<feature type="modified residue" description="4-aspartylphosphate" evidence="3">
    <location>
        <position position="52"/>
    </location>
</feature>
<dbReference type="SMART" id="SM00448">
    <property type="entry name" value="REC"/>
    <property type="match status" value="1"/>
</dbReference>
<evidence type="ECO:0000313" key="5">
    <source>
        <dbReference type="EMBL" id="QLC49825.1"/>
    </source>
</evidence>
<evidence type="ECO:0000259" key="4">
    <source>
        <dbReference type="PROSITE" id="PS50110"/>
    </source>
</evidence>
<keyword evidence="1 3" id="KW-0597">Phosphoprotein</keyword>
<dbReference type="SUPFAM" id="SSF52172">
    <property type="entry name" value="CheY-like"/>
    <property type="match status" value="1"/>
</dbReference>
<keyword evidence="6" id="KW-1185">Reference proteome</keyword>
<dbReference type="EMBL" id="CP058215">
    <property type="protein sequence ID" value="QLC49825.1"/>
    <property type="molecule type" value="Genomic_DNA"/>
</dbReference>
<sequence length="119" mass="13085">MKSILVVEDSPINMELTVCLLEYDGYEVSKAMNAEQALQQLGNKEFDLILLDIQLPGMDGLELLGLIKNKEKIKDIPVVALTANAMTGDKEKFLEAGCSGYIAKPFSTHEFSETVASFL</sequence>
<dbReference type="GO" id="GO:0000160">
    <property type="term" value="P:phosphorelay signal transduction system"/>
    <property type="evidence" value="ECO:0007669"/>
    <property type="project" value="UniProtKB-KW"/>
</dbReference>
<evidence type="ECO:0000256" key="3">
    <source>
        <dbReference type="PROSITE-ProRule" id="PRU00169"/>
    </source>
</evidence>
<dbReference type="Proteomes" id="UP000509594">
    <property type="component" value="Chromosome"/>
</dbReference>
<evidence type="ECO:0000256" key="2">
    <source>
        <dbReference type="ARBA" id="ARBA00023012"/>
    </source>
</evidence>
<dbReference type="OrthoDB" id="9652at2157"/>
<protein>
    <submittedName>
        <fullName evidence="5">Response regulator</fullName>
    </submittedName>
</protein>
<feature type="domain" description="Response regulatory" evidence="4">
    <location>
        <begin position="3"/>
        <end position="119"/>
    </location>
</feature>
<gene>
    <name evidence="5" type="ORF">HWN40_05975</name>
</gene>
<proteinExistence type="predicted"/>
<dbReference type="Gene3D" id="3.40.50.2300">
    <property type="match status" value="1"/>
</dbReference>
<dbReference type="PANTHER" id="PTHR45339:SF1">
    <property type="entry name" value="HYBRID SIGNAL TRANSDUCTION HISTIDINE KINASE J"/>
    <property type="match status" value="1"/>
</dbReference>
<evidence type="ECO:0000256" key="1">
    <source>
        <dbReference type="ARBA" id="ARBA00022553"/>
    </source>
</evidence>
<dbReference type="PANTHER" id="PTHR45339">
    <property type="entry name" value="HYBRID SIGNAL TRANSDUCTION HISTIDINE KINASE J"/>
    <property type="match status" value="1"/>
</dbReference>
<reference evidence="5 6" key="1">
    <citation type="submission" date="2020-06" db="EMBL/GenBank/DDBJ databases">
        <title>Methanolobus halotolerans sp. nov., isolated from a saline lake Tus in Siberia.</title>
        <authorList>
            <person name="Shen Y."/>
            <person name="Chen S.-C."/>
            <person name="Lai M.-C."/>
            <person name="Huang H.-H."/>
            <person name="Chiu H.-H."/>
            <person name="Tang S.-L."/>
            <person name="Rogozin D.Y."/>
            <person name="Degermendzhy A.G."/>
        </authorList>
    </citation>
    <scope>NUCLEOTIDE SEQUENCE [LARGE SCALE GENOMIC DNA]</scope>
    <source>
        <strain evidence="5 6">DSM 21339</strain>
    </source>
</reference>